<dbReference type="InterPro" id="IPR000782">
    <property type="entry name" value="FAS1_domain"/>
</dbReference>
<dbReference type="Pfam" id="PF02469">
    <property type="entry name" value="Fasciclin"/>
    <property type="match status" value="1"/>
</dbReference>
<evidence type="ECO:0000313" key="5">
    <source>
        <dbReference type="Proteomes" id="UP001303473"/>
    </source>
</evidence>
<dbReference type="InterPro" id="IPR050904">
    <property type="entry name" value="Adhesion/Biosynth-related"/>
</dbReference>
<sequence>MRSSALISFLSFLVSAGAQTGAAPSLFEALAQNGASKFAQTIQADPVLLAKYTSPDVGTVFAPADSLALPPTSSGSRRRDTTDQQQLSLAAGHGVNVFSTLDKPPGVIIETTNTDANLGGQGQNIVTDARNSTITGQKRWLISGRQTYGHGNGTEQKSLLAITSGLGQVVNVIKADIPYSGGVIHLVDNYFTIPETVSNTANAAGLSTFGKLASSANLTGSLDNTPITTVFLPSNAAFAAANISTSTGAAAAARLLGGHILPNFLGYLPNLHDGDTLTTQGGKTLTVKVKGKDYYINNAKISQANIILPNGVAHVVDSVIEPNQVPVIAGTNSIKSAAGGVVMIMCTGLAMAFMLGTA</sequence>
<name>A0AAN6MZR6_9PEZI</name>
<gene>
    <name evidence="4" type="ORF">QBC46DRAFT_394888</name>
</gene>
<dbReference type="Proteomes" id="UP001303473">
    <property type="component" value="Unassembled WGS sequence"/>
</dbReference>
<feature type="region of interest" description="Disordered" evidence="1">
    <location>
        <begin position="64"/>
        <end position="84"/>
    </location>
</feature>
<organism evidence="4 5">
    <name type="scientific">Diplogelasinospora grovesii</name>
    <dbReference type="NCBI Taxonomy" id="303347"/>
    <lineage>
        <taxon>Eukaryota</taxon>
        <taxon>Fungi</taxon>
        <taxon>Dikarya</taxon>
        <taxon>Ascomycota</taxon>
        <taxon>Pezizomycotina</taxon>
        <taxon>Sordariomycetes</taxon>
        <taxon>Sordariomycetidae</taxon>
        <taxon>Sordariales</taxon>
        <taxon>Diplogelasinosporaceae</taxon>
        <taxon>Diplogelasinospora</taxon>
    </lineage>
</organism>
<dbReference type="SMART" id="SM00554">
    <property type="entry name" value="FAS1"/>
    <property type="match status" value="2"/>
</dbReference>
<keyword evidence="2" id="KW-0732">Signal</keyword>
<evidence type="ECO:0000259" key="3">
    <source>
        <dbReference type="PROSITE" id="PS50213"/>
    </source>
</evidence>
<dbReference type="PROSITE" id="PS50213">
    <property type="entry name" value="FAS1"/>
    <property type="match status" value="1"/>
</dbReference>
<feature type="chain" id="PRO_5043038454" evidence="2">
    <location>
        <begin position="19"/>
        <end position="358"/>
    </location>
</feature>
<dbReference type="InterPro" id="IPR036378">
    <property type="entry name" value="FAS1_dom_sf"/>
</dbReference>
<proteinExistence type="predicted"/>
<feature type="signal peptide" evidence="2">
    <location>
        <begin position="1"/>
        <end position="18"/>
    </location>
</feature>
<dbReference type="EMBL" id="MU853881">
    <property type="protein sequence ID" value="KAK3936511.1"/>
    <property type="molecule type" value="Genomic_DNA"/>
</dbReference>
<feature type="domain" description="FAS1" evidence="3">
    <location>
        <begin position="193"/>
        <end position="320"/>
    </location>
</feature>
<evidence type="ECO:0000313" key="4">
    <source>
        <dbReference type="EMBL" id="KAK3936511.1"/>
    </source>
</evidence>
<dbReference type="GO" id="GO:0000329">
    <property type="term" value="C:fungal-type vacuole membrane"/>
    <property type="evidence" value="ECO:0007669"/>
    <property type="project" value="TreeGrafter"/>
</dbReference>
<protein>
    <submittedName>
        <fullName evidence="4">FAS1 domain-containing protein</fullName>
    </submittedName>
</protein>
<dbReference type="AlphaFoldDB" id="A0AAN6MZR6"/>
<evidence type="ECO:0000256" key="1">
    <source>
        <dbReference type="SAM" id="MobiDB-lite"/>
    </source>
</evidence>
<accession>A0AAN6MZR6</accession>
<dbReference type="PANTHER" id="PTHR10900">
    <property type="entry name" value="PERIOSTIN-RELATED"/>
    <property type="match status" value="1"/>
</dbReference>
<keyword evidence="5" id="KW-1185">Reference proteome</keyword>
<reference evidence="5" key="1">
    <citation type="journal article" date="2023" name="Mol. Phylogenet. Evol.">
        <title>Genome-scale phylogeny and comparative genomics of the fungal order Sordariales.</title>
        <authorList>
            <person name="Hensen N."/>
            <person name="Bonometti L."/>
            <person name="Westerberg I."/>
            <person name="Brannstrom I.O."/>
            <person name="Guillou S."/>
            <person name="Cros-Aarteil S."/>
            <person name="Calhoun S."/>
            <person name="Haridas S."/>
            <person name="Kuo A."/>
            <person name="Mondo S."/>
            <person name="Pangilinan J."/>
            <person name="Riley R."/>
            <person name="LaButti K."/>
            <person name="Andreopoulos B."/>
            <person name="Lipzen A."/>
            <person name="Chen C."/>
            <person name="Yan M."/>
            <person name="Daum C."/>
            <person name="Ng V."/>
            <person name="Clum A."/>
            <person name="Steindorff A."/>
            <person name="Ohm R.A."/>
            <person name="Martin F."/>
            <person name="Silar P."/>
            <person name="Natvig D.O."/>
            <person name="Lalanne C."/>
            <person name="Gautier V."/>
            <person name="Ament-Velasquez S.L."/>
            <person name="Kruys A."/>
            <person name="Hutchinson M.I."/>
            <person name="Powell A.J."/>
            <person name="Barry K."/>
            <person name="Miller A.N."/>
            <person name="Grigoriev I.V."/>
            <person name="Debuchy R."/>
            <person name="Gladieux P."/>
            <person name="Hiltunen Thoren M."/>
            <person name="Johannesson H."/>
        </authorList>
    </citation>
    <scope>NUCLEOTIDE SEQUENCE [LARGE SCALE GENOMIC DNA]</scope>
    <source>
        <strain evidence="5">CBS 340.73</strain>
    </source>
</reference>
<dbReference type="Gene3D" id="2.30.180.10">
    <property type="entry name" value="FAS1 domain"/>
    <property type="match status" value="2"/>
</dbReference>
<dbReference type="PANTHER" id="PTHR10900:SF77">
    <property type="entry name" value="FI19380P1"/>
    <property type="match status" value="1"/>
</dbReference>
<dbReference type="GO" id="GO:0016236">
    <property type="term" value="P:macroautophagy"/>
    <property type="evidence" value="ECO:0007669"/>
    <property type="project" value="TreeGrafter"/>
</dbReference>
<comment type="caution">
    <text evidence="4">The sequence shown here is derived from an EMBL/GenBank/DDBJ whole genome shotgun (WGS) entry which is preliminary data.</text>
</comment>
<evidence type="ECO:0000256" key="2">
    <source>
        <dbReference type="SAM" id="SignalP"/>
    </source>
</evidence>
<dbReference type="SUPFAM" id="SSF82153">
    <property type="entry name" value="FAS1 domain"/>
    <property type="match status" value="1"/>
</dbReference>